<dbReference type="GO" id="GO:0004479">
    <property type="term" value="F:methionyl-tRNA formyltransferase activity"/>
    <property type="evidence" value="ECO:0007669"/>
    <property type="project" value="UniProtKB-UniRule"/>
</dbReference>
<dbReference type="OrthoDB" id="9802815at2"/>
<dbReference type="RefSeq" id="WP_007554520.1">
    <property type="nucleotide sequence ID" value="NZ_AENT01000016.1"/>
</dbReference>
<evidence type="ECO:0000313" key="11">
    <source>
        <dbReference type="EMBL" id="EFR42760.1"/>
    </source>
</evidence>
<evidence type="ECO:0000259" key="10">
    <source>
        <dbReference type="Pfam" id="PF02911"/>
    </source>
</evidence>
<dbReference type="InterPro" id="IPR036477">
    <property type="entry name" value="Formyl_transf_N_sf"/>
</dbReference>
<dbReference type="Gene3D" id="3.40.50.170">
    <property type="entry name" value="Formyl transferase, N-terminal domain"/>
    <property type="match status" value="1"/>
</dbReference>
<keyword evidence="6 8" id="KW-0648">Protein biosynthesis</keyword>
<name>E4L8X7_9FIRM</name>
<comment type="similarity">
    <text evidence="2 8">Belongs to the Fmt family.</text>
</comment>
<dbReference type="SUPFAM" id="SSF50486">
    <property type="entry name" value="FMT C-terminal domain-like"/>
    <property type="match status" value="1"/>
</dbReference>
<dbReference type="InterPro" id="IPR044135">
    <property type="entry name" value="Met-tRNA-FMT_C"/>
</dbReference>
<dbReference type="InterPro" id="IPR011034">
    <property type="entry name" value="Formyl_transferase-like_C_sf"/>
</dbReference>
<proteinExistence type="inferred from homology"/>
<dbReference type="eggNOG" id="COG0223">
    <property type="taxonomic scope" value="Bacteria"/>
</dbReference>
<dbReference type="EMBL" id="AENT01000016">
    <property type="protein sequence ID" value="EFR42760.1"/>
    <property type="molecule type" value="Genomic_DNA"/>
</dbReference>
<dbReference type="InterPro" id="IPR002376">
    <property type="entry name" value="Formyl_transf_N"/>
</dbReference>
<dbReference type="EC" id="2.1.2.9" evidence="3 8"/>
<dbReference type="CDD" id="cd08704">
    <property type="entry name" value="Met_tRNA_FMT_C"/>
    <property type="match status" value="1"/>
</dbReference>
<feature type="domain" description="Formyl transferase C-terminal" evidence="10">
    <location>
        <begin position="207"/>
        <end position="305"/>
    </location>
</feature>
<keyword evidence="5 8" id="KW-0808">Transferase</keyword>
<dbReference type="Proteomes" id="UP000004594">
    <property type="component" value="Unassembled WGS sequence"/>
</dbReference>
<evidence type="ECO:0000256" key="6">
    <source>
        <dbReference type="ARBA" id="ARBA00022917"/>
    </source>
</evidence>
<dbReference type="PANTHER" id="PTHR11138">
    <property type="entry name" value="METHIONYL-TRNA FORMYLTRANSFERASE"/>
    <property type="match status" value="1"/>
</dbReference>
<evidence type="ECO:0000256" key="1">
    <source>
        <dbReference type="ARBA" id="ARBA00002606"/>
    </source>
</evidence>
<protein>
    <recommendedName>
        <fullName evidence="4 8">Methionyl-tRNA formyltransferase</fullName>
        <ecNumber evidence="3 8">2.1.2.9</ecNumber>
    </recommendedName>
</protein>
<evidence type="ECO:0000256" key="7">
    <source>
        <dbReference type="ARBA" id="ARBA00048558"/>
    </source>
</evidence>
<dbReference type="NCBIfam" id="TIGR00460">
    <property type="entry name" value="fmt"/>
    <property type="match status" value="1"/>
</dbReference>
<dbReference type="Pfam" id="PF02911">
    <property type="entry name" value="Formyl_trans_C"/>
    <property type="match status" value="1"/>
</dbReference>
<evidence type="ECO:0000256" key="2">
    <source>
        <dbReference type="ARBA" id="ARBA00010699"/>
    </source>
</evidence>
<dbReference type="AlphaFoldDB" id="E4L8X7"/>
<gene>
    <name evidence="8 11" type="primary">fmt</name>
    <name evidence="11" type="ORF">HMPREF9220_0948</name>
</gene>
<evidence type="ECO:0000256" key="8">
    <source>
        <dbReference type="HAMAP-Rule" id="MF_00182"/>
    </source>
</evidence>
<reference evidence="11 12" key="1">
    <citation type="submission" date="2010-11" db="EMBL/GenBank/DDBJ databases">
        <authorList>
            <person name="Durkin A.S."/>
            <person name="Madupu R."/>
            <person name="Torralba M."/>
            <person name="Gillis M."/>
            <person name="Methe B."/>
            <person name="Sutton G."/>
            <person name="Nelson K.E."/>
        </authorList>
    </citation>
    <scope>NUCLEOTIDE SEQUENCE [LARGE SCALE GENOMIC DNA]</scope>
    <source>
        <strain evidence="11 12">UPII 345-E</strain>
    </source>
</reference>
<dbReference type="GO" id="GO:0005829">
    <property type="term" value="C:cytosol"/>
    <property type="evidence" value="ECO:0007669"/>
    <property type="project" value="TreeGrafter"/>
</dbReference>
<sequence>MQNKYKIIFMGTPEFAKQSLEMLCKNEYTPIAVFTKPDKINGRNGKITFSPVKLYSLEQNIPIHQPTTLKDESQYKLISEYKPDIIVVIAYGKILPENILRIPKYGAINVHASLLPKYRGAAPIQRAIINGETKTGITIMKLDKGMDTGDIISQKEIPISQESTAENLFEILAKEGSYELVKVLNDLERKLSESIAQNEREATYAEKITKSSGHINWNLPANTIHNLIRGMYPNPGTYTFFRKKRIKLHKSNYKNVDNKNIPSGTIISLKDDIIHVSTGKGVLEIYALQPENHKCMSSRDFINGYQIKINEKFEY</sequence>
<comment type="caution">
    <text evidence="11">The sequence shown here is derived from an EMBL/GenBank/DDBJ whole genome shotgun (WGS) entry which is preliminary data.</text>
</comment>
<dbReference type="InterPro" id="IPR041711">
    <property type="entry name" value="Met-tRNA-FMT_N"/>
</dbReference>
<evidence type="ECO:0000256" key="4">
    <source>
        <dbReference type="ARBA" id="ARBA00016014"/>
    </source>
</evidence>
<evidence type="ECO:0000256" key="3">
    <source>
        <dbReference type="ARBA" id="ARBA00012261"/>
    </source>
</evidence>
<dbReference type="InterPro" id="IPR005794">
    <property type="entry name" value="Fmt"/>
</dbReference>
<dbReference type="InterPro" id="IPR037022">
    <property type="entry name" value="Formyl_trans_C_sf"/>
</dbReference>
<dbReference type="Gene3D" id="3.10.25.10">
    <property type="entry name" value="Formyl transferase, C-terminal domain"/>
    <property type="match status" value="1"/>
</dbReference>
<dbReference type="CDD" id="cd08646">
    <property type="entry name" value="FMT_core_Met-tRNA-FMT_N"/>
    <property type="match status" value="1"/>
</dbReference>
<dbReference type="InterPro" id="IPR005793">
    <property type="entry name" value="Formyl_trans_C"/>
</dbReference>
<feature type="domain" description="Formyl transferase N-terminal" evidence="9">
    <location>
        <begin position="6"/>
        <end position="183"/>
    </location>
</feature>
<evidence type="ECO:0000256" key="5">
    <source>
        <dbReference type="ARBA" id="ARBA00022679"/>
    </source>
</evidence>
<comment type="function">
    <text evidence="1 8">Attaches a formyl group to the free amino group of methionyl-tRNA(fMet). The formyl group appears to play a dual role in the initiator identity of N-formylmethionyl-tRNA by promoting its recognition by IF2 and preventing the misappropriation of this tRNA by the elongation apparatus.</text>
</comment>
<comment type="catalytic activity">
    <reaction evidence="7 8">
        <text>L-methionyl-tRNA(fMet) + (6R)-10-formyltetrahydrofolate = N-formyl-L-methionyl-tRNA(fMet) + (6S)-5,6,7,8-tetrahydrofolate + H(+)</text>
        <dbReference type="Rhea" id="RHEA:24380"/>
        <dbReference type="Rhea" id="RHEA-COMP:9952"/>
        <dbReference type="Rhea" id="RHEA-COMP:9953"/>
        <dbReference type="ChEBI" id="CHEBI:15378"/>
        <dbReference type="ChEBI" id="CHEBI:57453"/>
        <dbReference type="ChEBI" id="CHEBI:78530"/>
        <dbReference type="ChEBI" id="CHEBI:78844"/>
        <dbReference type="ChEBI" id="CHEBI:195366"/>
        <dbReference type="EC" id="2.1.2.9"/>
    </reaction>
</comment>
<feature type="binding site" evidence="8">
    <location>
        <begin position="113"/>
        <end position="116"/>
    </location>
    <ligand>
        <name>(6S)-5,6,7,8-tetrahydrofolate</name>
        <dbReference type="ChEBI" id="CHEBI:57453"/>
    </ligand>
</feature>
<accession>E4L8X7</accession>
<dbReference type="PANTHER" id="PTHR11138:SF5">
    <property type="entry name" value="METHIONYL-TRNA FORMYLTRANSFERASE, MITOCHONDRIAL"/>
    <property type="match status" value="1"/>
</dbReference>
<evidence type="ECO:0000313" key="12">
    <source>
        <dbReference type="Proteomes" id="UP000004594"/>
    </source>
</evidence>
<dbReference type="Pfam" id="PF00551">
    <property type="entry name" value="Formyl_trans_N"/>
    <property type="match status" value="1"/>
</dbReference>
<dbReference type="SUPFAM" id="SSF53328">
    <property type="entry name" value="Formyltransferase"/>
    <property type="match status" value="1"/>
</dbReference>
<organism evidence="11 12">
    <name type="scientific">Dialister micraerophilus UPII 345-E</name>
    <dbReference type="NCBI Taxonomy" id="910314"/>
    <lineage>
        <taxon>Bacteria</taxon>
        <taxon>Bacillati</taxon>
        <taxon>Bacillota</taxon>
        <taxon>Negativicutes</taxon>
        <taxon>Veillonellales</taxon>
        <taxon>Veillonellaceae</taxon>
        <taxon>Dialister</taxon>
    </lineage>
</organism>
<dbReference type="HAMAP" id="MF_00182">
    <property type="entry name" value="Formyl_trans"/>
    <property type="match status" value="1"/>
</dbReference>
<evidence type="ECO:0000259" key="9">
    <source>
        <dbReference type="Pfam" id="PF00551"/>
    </source>
</evidence>